<reference evidence="1 2" key="1">
    <citation type="submission" date="2018-06" db="EMBL/GenBank/DDBJ databases">
        <authorList>
            <consortium name="Pathogen Informatics"/>
            <person name="Doyle S."/>
        </authorList>
    </citation>
    <scope>NUCLEOTIDE SEQUENCE [LARGE SCALE GENOMIC DNA]</scope>
    <source>
        <strain evidence="1 2">NCTC7582</strain>
    </source>
</reference>
<organism evidence="1 2">
    <name type="scientific">Lysinibacillus capsici</name>
    <dbReference type="NCBI Taxonomy" id="2115968"/>
    <lineage>
        <taxon>Bacteria</taxon>
        <taxon>Bacillati</taxon>
        <taxon>Bacillota</taxon>
        <taxon>Bacilli</taxon>
        <taxon>Bacillales</taxon>
        <taxon>Bacillaceae</taxon>
        <taxon>Lysinibacillus</taxon>
    </lineage>
</organism>
<accession>A0A2X1A0R2</accession>
<dbReference type="Proteomes" id="UP000251431">
    <property type="component" value="Unassembled WGS sequence"/>
</dbReference>
<evidence type="ECO:0000313" key="1">
    <source>
        <dbReference type="EMBL" id="SPU37879.1"/>
    </source>
</evidence>
<name>A0A2X1A0R2_9BACI</name>
<gene>
    <name evidence="1" type="ORF">NCTC7582_03823</name>
</gene>
<protein>
    <submittedName>
        <fullName evidence="1">Uncharacterized protein</fullName>
    </submittedName>
</protein>
<dbReference type="AlphaFoldDB" id="A0A2X1A0R2"/>
<sequence length="64" mass="7291">MDRNEFHKKLHSSKGMMFIVTGLTALVEEEGYTPHEALNIAKVAGQECYFALNEIHNEAKEKIK</sequence>
<proteinExistence type="predicted"/>
<dbReference type="RefSeq" id="WP_112118101.1">
    <property type="nucleotide sequence ID" value="NZ_UAQE01000004.1"/>
</dbReference>
<dbReference type="EMBL" id="UAQE01000004">
    <property type="protein sequence ID" value="SPU37879.1"/>
    <property type="molecule type" value="Genomic_DNA"/>
</dbReference>
<evidence type="ECO:0000313" key="2">
    <source>
        <dbReference type="Proteomes" id="UP000251431"/>
    </source>
</evidence>